<dbReference type="Pfam" id="PF00083">
    <property type="entry name" value="Sugar_tr"/>
    <property type="match status" value="1"/>
</dbReference>
<keyword evidence="6 8" id="KW-0472">Membrane</keyword>
<proteinExistence type="inferred from homology"/>
<dbReference type="HOGENOM" id="CLU_001265_30_13_1"/>
<feature type="chain" id="PRO_5004120371" evidence="9">
    <location>
        <begin position="21"/>
        <end position="473"/>
    </location>
</feature>
<dbReference type="InterPro" id="IPR005828">
    <property type="entry name" value="MFS_sugar_transport-like"/>
</dbReference>
<evidence type="ECO:0000256" key="9">
    <source>
        <dbReference type="SAM" id="SignalP"/>
    </source>
</evidence>
<dbReference type="OrthoDB" id="6612291at2759"/>
<evidence type="ECO:0000313" key="12">
    <source>
        <dbReference type="Proteomes" id="UP000016928"/>
    </source>
</evidence>
<name>N4TZ65_FUSC1</name>
<dbReference type="GO" id="GO:0005351">
    <property type="term" value="F:carbohydrate:proton symporter activity"/>
    <property type="evidence" value="ECO:0007669"/>
    <property type="project" value="TreeGrafter"/>
</dbReference>
<dbReference type="PROSITE" id="PS50850">
    <property type="entry name" value="MFS"/>
    <property type="match status" value="1"/>
</dbReference>
<sequence length="473" mass="51463">MGFLATAVALVAAQGGFIYGLDSGIIATTFGHDSFKLAMYGPSMVNTTYQGAIVSVYNAGQAIGGLTTGYVADKLSRKYTILIASILTIIGAVLQCAAVNIGMMIAGRLVAGIGCGQILSVVPIYLAEVSKPDQRGFLVGLQGMMIAIGFGVANWIGYAGAFAKGDGQWRIPLAMQLPIPVLLVVMIFFVPFSPRWLVLKDRYDEAGQVLAHLHENDQDETFVEQELLQIRTQIQLERDQGNLDWFTALGLMFSRKYNFQGVFYQTVGFTGRTALLISGVYGMMGVIGQIIYLVFVADKMPRTCTLWSGSIVLCVMIAICMALSAEFGSSNNDNQAGARGAIASIFLYSMSYAIFFNAMIWVVPSELFPFFLRTKGMALAVATKAIVAIVLSQITPLSIANVSWRYYSLFIASNAAAALFYFFLLPETSGKSLEEIAALFGDDVVVSPSQVEEKFDYTAELNELEHQISRRKN</sequence>
<dbReference type="GO" id="GO:0016020">
    <property type="term" value="C:membrane"/>
    <property type="evidence" value="ECO:0007669"/>
    <property type="project" value="UniProtKB-SubCell"/>
</dbReference>
<evidence type="ECO:0000256" key="4">
    <source>
        <dbReference type="ARBA" id="ARBA00022692"/>
    </source>
</evidence>
<evidence type="ECO:0000256" key="2">
    <source>
        <dbReference type="ARBA" id="ARBA00010992"/>
    </source>
</evidence>
<evidence type="ECO:0000256" key="5">
    <source>
        <dbReference type="ARBA" id="ARBA00022989"/>
    </source>
</evidence>
<evidence type="ECO:0000313" key="11">
    <source>
        <dbReference type="EMBL" id="ENH68169.1"/>
    </source>
</evidence>
<feature type="transmembrane region" description="Helical" evidence="8">
    <location>
        <begin position="109"/>
        <end position="127"/>
    </location>
</feature>
<dbReference type="InterPro" id="IPR036259">
    <property type="entry name" value="MFS_trans_sf"/>
</dbReference>
<keyword evidence="5 8" id="KW-1133">Transmembrane helix</keyword>
<protein>
    <submittedName>
        <fullName evidence="11">High-affinity glucose transporter</fullName>
    </submittedName>
</protein>
<keyword evidence="11" id="KW-0762">Sugar transport</keyword>
<evidence type="ECO:0000256" key="1">
    <source>
        <dbReference type="ARBA" id="ARBA00004141"/>
    </source>
</evidence>
<feature type="transmembrane region" description="Helical" evidence="8">
    <location>
        <begin position="376"/>
        <end position="394"/>
    </location>
</feature>
<gene>
    <name evidence="11" type="ORF">FOC1_g10003800</name>
</gene>
<feature type="transmembrane region" description="Helical" evidence="8">
    <location>
        <begin position="345"/>
        <end position="364"/>
    </location>
</feature>
<feature type="signal peptide" evidence="9">
    <location>
        <begin position="1"/>
        <end position="20"/>
    </location>
</feature>
<organism evidence="11 12">
    <name type="scientific">Fusarium oxysporum f. sp. cubense (strain race 1)</name>
    <name type="common">Panama disease fungus</name>
    <dbReference type="NCBI Taxonomy" id="1229664"/>
    <lineage>
        <taxon>Eukaryota</taxon>
        <taxon>Fungi</taxon>
        <taxon>Dikarya</taxon>
        <taxon>Ascomycota</taxon>
        <taxon>Pezizomycotina</taxon>
        <taxon>Sordariomycetes</taxon>
        <taxon>Hypocreomycetidae</taxon>
        <taxon>Hypocreales</taxon>
        <taxon>Nectriaceae</taxon>
        <taxon>Fusarium</taxon>
        <taxon>Fusarium oxysporum species complex</taxon>
    </lineage>
</organism>
<evidence type="ECO:0000259" key="10">
    <source>
        <dbReference type="PROSITE" id="PS50850"/>
    </source>
</evidence>
<evidence type="ECO:0000256" key="8">
    <source>
        <dbReference type="SAM" id="Phobius"/>
    </source>
</evidence>
<dbReference type="EMBL" id="KB730278">
    <property type="protein sequence ID" value="ENH68169.1"/>
    <property type="molecule type" value="Genomic_DNA"/>
</dbReference>
<comment type="subcellular location">
    <subcellularLocation>
        <location evidence="1">Membrane</location>
        <topology evidence="1">Multi-pass membrane protein</topology>
    </subcellularLocation>
</comment>
<dbReference type="SUPFAM" id="SSF103473">
    <property type="entry name" value="MFS general substrate transporter"/>
    <property type="match status" value="1"/>
</dbReference>
<reference evidence="12" key="2">
    <citation type="journal article" date="2014" name="PLoS ONE">
        <title>Genome and Transcriptome Analysis of the Fungal Pathogen Fusarium oxysporum f. sp. cubense Causing Banana Vascular Wilt Disease.</title>
        <authorList>
            <person name="Guo L."/>
            <person name="Han L."/>
            <person name="Yang L."/>
            <person name="Zeng H."/>
            <person name="Fan D."/>
            <person name="Zhu Y."/>
            <person name="Feng Y."/>
            <person name="Wang G."/>
            <person name="Peng C."/>
            <person name="Jiang X."/>
            <person name="Zhou D."/>
            <person name="Ni P."/>
            <person name="Liang C."/>
            <person name="Liu L."/>
            <person name="Wang J."/>
            <person name="Mao C."/>
            <person name="Fang X."/>
            <person name="Peng M."/>
            <person name="Huang J."/>
        </authorList>
    </citation>
    <scope>NUCLEOTIDE SEQUENCE [LARGE SCALE GENOMIC DNA]</scope>
    <source>
        <strain evidence="12">race 1</strain>
    </source>
</reference>
<feature type="domain" description="Major facilitator superfamily (MFS) profile" evidence="10">
    <location>
        <begin position="8"/>
        <end position="429"/>
    </location>
</feature>
<dbReference type="PANTHER" id="PTHR48022">
    <property type="entry name" value="PLASTIDIC GLUCOSE TRANSPORTER 4"/>
    <property type="match status" value="1"/>
</dbReference>
<evidence type="ECO:0000256" key="7">
    <source>
        <dbReference type="RuleBase" id="RU003346"/>
    </source>
</evidence>
<evidence type="ECO:0000256" key="3">
    <source>
        <dbReference type="ARBA" id="ARBA00022448"/>
    </source>
</evidence>
<dbReference type="InterPro" id="IPR050360">
    <property type="entry name" value="MFS_Sugar_Transporters"/>
</dbReference>
<keyword evidence="9" id="KW-0732">Signal</keyword>
<dbReference type="InterPro" id="IPR020846">
    <property type="entry name" value="MFS_dom"/>
</dbReference>
<reference evidence="12" key="1">
    <citation type="submission" date="2012-09" db="EMBL/GenBank/DDBJ databases">
        <title>Genome sequencing and comparative transcriptomics of race 1 and race 4 of banana pathogen: Fusarium oxysporum f. sp. cubense.</title>
        <authorList>
            <person name="Fang X."/>
            <person name="Huang J."/>
        </authorList>
    </citation>
    <scope>NUCLEOTIDE SEQUENCE [LARGE SCALE GENOMIC DNA]</scope>
    <source>
        <strain evidence="12">race 1</strain>
    </source>
</reference>
<dbReference type="PROSITE" id="PS00217">
    <property type="entry name" value="SUGAR_TRANSPORT_2"/>
    <property type="match status" value="1"/>
</dbReference>
<feature type="transmembrane region" description="Helical" evidence="8">
    <location>
        <begin position="173"/>
        <end position="192"/>
    </location>
</feature>
<feature type="transmembrane region" description="Helical" evidence="8">
    <location>
        <begin position="304"/>
        <end position="325"/>
    </location>
</feature>
<keyword evidence="4 8" id="KW-0812">Transmembrane</keyword>
<dbReference type="OMA" id="VMIAICM"/>
<dbReference type="AlphaFoldDB" id="N4TZ65"/>
<keyword evidence="3 7" id="KW-0813">Transport</keyword>
<dbReference type="InterPro" id="IPR005829">
    <property type="entry name" value="Sugar_transporter_CS"/>
</dbReference>
<dbReference type="InterPro" id="IPR003663">
    <property type="entry name" value="Sugar/inositol_transpt"/>
</dbReference>
<dbReference type="Gene3D" id="1.20.1250.20">
    <property type="entry name" value="MFS general substrate transporter like domains"/>
    <property type="match status" value="1"/>
</dbReference>
<dbReference type="NCBIfam" id="TIGR00879">
    <property type="entry name" value="SP"/>
    <property type="match status" value="1"/>
</dbReference>
<feature type="transmembrane region" description="Helical" evidence="8">
    <location>
        <begin position="274"/>
        <end position="297"/>
    </location>
</feature>
<accession>N4TZ65</accession>
<evidence type="ECO:0000256" key="6">
    <source>
        <dbReference type="ARBA" id="ARBA00023136"/>
    </source>
</evidence>
<feature type="transmembrane region" description="Helical" evidence="8">
    <location>
        <begin position="406"/>
        <end position="425"/>
    </location>
</feature>
<feature type="transmembrane region" description="Helical" evidence="8">
    <location>
        <begin position="79"/>
        <end position="102"/>
    </location>
</feature>
<dbReference type="VEuPathDB" id="FungiDB:FOC1_g10003800"/>
<dbReference type="PRINTS" id="PR00171">
    <property type="entry name" value="SUGRTRNSPORT"/>
</dbReference>
<dbReference type="PANTHER" id="PTHR48022:SF11">
    <property type="entry name" value="MONOSACCHARIDE TRANSPORTER (HXT8), PUTATIVE (AFU_ORTHOLOGUE AFUA_2G08120)-RELATED"/>
    <property type="match status" value="1"/>
</dbReference>
<dbReference type="Proteomes" id="UP000016928">
    <property type="component" value="Unassembled WGS sequence"/>
</dbReference>
<comment type="similarity">
    <text evidence="2 7">Belongs to the major facilitator superfamily. Sugar transporter (TC 2.A.1.1) family.</text>
</comment>
<feature type="transmembrane region" description="Helical" evidence="8">
    <location>
        <begin position="139"/>
        <end position="161"/>
    </location>
</feature>